<sequence>MKRERQDKSMAEKIQLLECYKALGKTIQLEAAQSLGISRSLLQYLLKNEDNLHAKEYDGCSSKRKH</sequence>
<name>A0A0L8GCD0_OCTBM</name>
<protein>
    <submittedName>
        <fullName evidence="1">Uncharacterized protein</fullName>
    </submittedName>
</protein>
<dbReference type="AlphaFoldDB" id="A0A0L8GCD0"/>
<reference evidence="1" key="1">
    <citation type="submission" date="2015-07" db="EMBL/GenBank/DDBJ databases">
        <title>MeaNS - Measles Nucleotide Surveillance Program.</title>
        <authorList>
            <person name="Tran T."/>
            <person name="Druce J."/>
        </authorList>
    </citation>
    <scope>NUCLEOTIDE SEQUENCE</scope>
    <source>
        <strain evidence="1">UCB-OBI-ISO-001</strain>
        <tissue evidence="1">Gonad</tissue>
    </source>
</reference>
<gene>
    <name evidence="1" type="ORF">OCBIM_22036044mg</name>
</gene>
<dbReference type="Gene3D" id="1.10.10.60">
    <property type="entry name" value="Homeodomain-like"/>
    <property type="match status" value="1"/>
</dbReference>
<dbReference type="EMBL" id="KQ422636">
    <property type="protein sequence ID" value="KOF74509.1"/>
    <property type="molecule type" value="Genomic_DNA"/>
</dbReference>
<organism evidence="1">
    <name type="scientific">Octopus bimaculoides</name>
    <name type="common">California two-spotted octopus</name>
    <dbReference type="NCBI Taxonomy" id="37653"/>
    <lineage>
        <taxon>Eukaryota</taxon>
        <taxon>Metazoa</taxon>
        <taxon>Spiralia</taxon>
        <taxon>Lophotrochozoa</taxon>
        <taxon>Mollusca</taxon>
        <taxon>Cephalopoda</taxon>
        <taxon>Coleoidea</taxon>
        <taxon>Octopodiformes</taxon>
        <taxon>Octopoda</taxon>
        <taxon>Incirrata</taxon>
        <taxon>Octopodidae</taxon>
        <taxon>Octopus</taxon>
    </lineage>
</organism>
<accession>A0A0L8GCD0</accession>
<evidence type="ECO:0000313" key="1">
    <source>
        <dbReference type="EMBL" id="KOF74509.1"/>
    </source>
</evidence>
<proteinExistence type="predicted"/>